<keyword evidence="6" id="KW-1185">Reference proteome</keyword>
<dbReference type="Pfam" id="PF13472">
    <property type="entry name" value="Lipase_GDSL_2"/>
    <property type="match status" value="2"/>
</dbReference>
<feature type="signal peptide" evidence="3">
    <location>
        <begin position="1"/>
        <end position="24"/>
    </location>
</feature>
<dbReference type="GO" id="GO:0016788">
    <property type="term" value="F:hydrolase activity, acting on ester bonds"/>
    <property type="evidence" value="ECO:0007669"/>
    <property type="project" value="UniProtKB-ARBA"/>
</dbReference>
<dbReference type="Gene3D" id="3.40.50.1110">
    <property type="entry name" value="SGNH hydrolase"/>
    <property type="match status" value="2"/>
</dbReference>
<dbReference type="AlphaFoldDB" id="A0A9X2I2G6"/>
<dbReference type="PANTHER" id="PTHR43695">
    <property type="entry name" value="PUTATIVE (AFU_ORTHOLOGUE AFUA_2G17250)-RELATED"/>
    <property type="match status" value="1"/>
</dbReference>
<feature type="domain" description="SGNH hydrolase-type esterase" evidence="4">
    <location>
        <begin position="289"/>
        <end position="493"/>
    </location>
</feature>
<dbReference type="PANTHER" id="PTHR43695:SF1">
    <property type="entry name" value="RHAMNOGALACTURONAN ACETYLESTERASE"/>
    <property type="match status" value="1"/>
</dbReference>
<evidence type="ECO:0000256" key="1">
    <source>
        <dbReference type="ARBA" id="ARBA00008668"/>
    </source>
</evidence>
<reference evidence="5" key="2">
    <citation type="submission" date="2023-01" db="EMBL/GenBank/DDBJ databases">
        <title>Gilvimarinus xylanilyticus HB14 isolated from Caulerpa lentillifera aquaculture base in Hainan, China.</title>
        <authorList>
            <person name="Zhang Y.-J."/>
        </authorList>
    </citation>
    <scope>NUCLEOTIDE SEQUENCE</scope>
    <source>
        <strain evidence="5">HB14</strain>
    </source>
</reference>
<sequence>MWKGRVSFFISMVLTLLVSKASLADDLRPPHIFIAGDSTAASYQEKDHQGWGAQLQSYFDEQQVTVNNHARGGRSSRTFITEGLWQALIEDVEPGDLVLIQFGHNDAGEINDDRRARGSLPGLGNEQTDIANQVTDKDETVYTFGHYIRQMVADVRAQDATPILLSLTARNRWDQGRIERRNGQYSYWMHQLAWELETPFIDVTNLVADKLEKLGPAKVAELYPKDHTHFNAAGAEIHAETIVSALKGLRPTLAEDLYSDKGREVIAYDWTFLRLPVVADPEKTSIFMVGDSTVRNGWGDGAGGQWGWGDFLGNYLENDSYNLVNRAIGGFSSRTFVTGGHWQRALNMTQPGDYVLIQFGHNDSAALNDDQRARGTIDGISNAQETIDNMLTGKTETVHTYGWYLRKMIGEAMARGVTPVLFTPVPRKIWDDSGDKIARPDDSYPQWARQVASISGVKLIDLHELVGQRYDELGPEKVEAFFADEHTHTSLEGAKFTAEIVADELADGLQ</sequence>
<dbReference type="InterPro" id="IPR037459">
    <property type="entry name" value="RhgT-like"/>
</dbReference>
<dbReference type="InterPro" id="IPR013830">
    <property type="entry name" value="SGNH_hydro"/>
</dbReference>
<dbReference type="RefSeq" id="WP_253966566.1">
    <property type="nucleotide sequence ID" value="NZ_JAMFTH010000001.1"/>
</dbReference>
<evidence type="ECO:0000259" key="4">
    <source>
        <dbReference type="Pfam" id="PF13472"/>
    </source>
</evidence>
<organism evidence="5 6">
    <name type="scientific">Gilvimarinus xylanilyticus</name>
    <dbReference type="NCBI Taxonomy" id="2944139"/>
    <lineage>
        <taxon>Bacteria</taxon>
        <taxon>Pseudomonadati</taxon>
        <taxon>Pseudomonadota</taxon>
        <taxon>Gammaproteobacteria</taxon>
        <taxon>Cellvibrionales</taxon>
        <taxon>Cellvibrionaceae</taxon>
        <taxon>Gilvimarinus</taxon>
    </lineage>
</organism>
<reference evidence="5" key="1">
    <citation type="submission" date="2022-05" db="EMBL/GenBank/DDBJ databases">
        <authorList>
            <person name="Sun H.-N."/>
        </authorList>
    </citation>
    <scope>NUCLEOTIDE SEQUENCE</scope>
    <source>
        <strain evidence="5">HB14</strain>
    </source>
</reference>
<dbReference type="SUPFAM" id="SSF52266">
    <property type="entry name" value="SGNH hydrolase"/>
    <property type="match status" value="2"/>
</dbReference>
<dbReference type="EMBL" id="JAMFTH010000001">
    <property type="protein sequence ID" value="MCP8898282.1"/>
    <property type="molecule type" value="Genomic_DNA"/>
</dbReference>
<comment type="similarity">
    <text evidence="1">Belongs to the 'GDSL' lipolytic enzyme family.</text>
</comment>
<evidence type="ECO:0000256" key="2">
    <source>
        <dbReference type="ARBA" id="ARBA00022801"/>
    </source>
</evidence>
<gene>
    <name evidence="5" type="ORF">M6D89_03085</name>
</gene>
<evidence type="ECO:0000256" key="3">
    <source>
        <dbReference type="SAM" id="SignalP"/>
    </source>
</evidence>
<name>A0A9X2I2G6_9GAMM</name>
<proteinExistence type="inferred from homology"/>
<feature type="chain" id="PRO_5040945916" evidence="3">
    <location>
        <begin position="25"/>
        <end position="510"/>
    </location>
</feature>
<keyword evidence="2" id="KW-0378">Hydrolase</keyword>
<feature type="domain" description="SGNH hydrolase-type esterase" evidence="4">
    <location>
        <begin position="36"/>
        <end position="236"/>
    </location>
</feature>
<dbReference type="CDD" id="cd01821">
    <property type="entry name" value="Rhamnogalacturan_acetylesterase_like"/>
    <property type="match status" value="2"/>
</dbReference>
<protein>
    <submittedName>
        <fullName evidence="5">Rhamnogalacturonan acetylesterase</fullName>
    </submittedName>
</protein>
<dbReference type="InterPro" id="IPR036514">
    <property type="entry name" value="SGNH_hydro_sf"/>
</dbReference>
<accession>A0A9X2I2G6</accession>
<evidence type="ECO:0000313" key="5">
    <source>
        <dbReference type="EMBL" id="MCP8898282.1"/>
    </source>
</evidence>
<dbReference type="Proteomes" id="UP001139319">
    <property type="component" value="Unassembled WGS sequence"/>
</dbReference>
<keyword evidence="3" id="KW-0732">Signal</keyword>
<comment type="caution">
    <text evidence="5">The sequence shown here is derived from an EMBL/GenBank/DDBJ whole genome shotgun (WGS) entry which is preliminary data.</text>
</comment>
<evidence type="ECO:0000313" key="6">
    <source>
        <dbReference type="Proteomes" id="UP001139319"/>
    </source>
</evidence>